<dbReference type="Proteomes" id="UP000594638">
    <property type="component" value="Unassembled WGS sequence"/>
</dbReference>
<protein>
    <submittedName>
        <fullName evidence="1">Uncharacterized protein</fullName>
    </submittedName>
</protein>
<accession>A0A8S0QYM5</accession>
<dbReference type="EMBL" id="CACTIH010002023">
    <property type="protein sequence ID" value="CAA2971730.1"/>
    <property type="molecule type" value="Genomic_DNA"/>
</dbReference>
<dbReference type="Gramene" id="OE9A071488T1">
    <property type="protein sequence ID" value="OE9A071488C1"/>
    <property type="gene ID" value="OE9A071488"/>
</dbReference>
<proteinExistence type="predicted"/>
<evidence type="ECO:0000313" key="2">
    <source>
        <dbReference type="Proteomes" id="UP000594638"/>
    </source>
</evidence>
<organism evidence="1 2">
    <name type="scientific">Olea europaea subsp. europaea</name>
    <dbReference type="NCBI Taxonomy" id="158383"/>
    <lineage>
        <taxon>Eukaryota</taxon>
        <taxon>Viridiplantae</taxon>
        <taxon>Streptophyta</taxon>
        <taxon>Embryophyta</taxon>
        <taxon>Tracheophyta</taxon>
        <taxon>Spermatophyta</taxon>
        <taxon>Magnoliopsida</taxon>
        <taxon>eudicotyledons</taxon>
        <taxon>Gunneridae</taxon>
        <taxon>Pentapetalae</taxon>
        <taxon>asterids</taxon>
        <taxon>lamiids</taxon>
        <taxon>Lamiales</taxon>
        <taxon>Oleaceae</taxon>
        <taxon>Oleeae</taxon>
        <taxon>Olea</taxon>
    </lineage>
</organism>
<gene>
    <name evidence="1" type="ORF">OLEA9_A071488</name>
</gene>
<keyword evidence="2" id="KW-1185">Reference proteome</keyword>
<comment type="caution">
    <text evidence="1">The sequence shown here is derived from an EMBL/GenBank/DDBJ whole genome shotgun (WGS) entry which is preliminary data.</text>
</comment>
<reference evidence="1 2" key="1">
    <citation type="submission" date="2019-12" db="EMBL/GenBank/DDBJ databases">
        <authorList>
            <person name="Alioto T."/>
            <person name="Alioto T."/>
            <person name="Gomez Garrido J."/>
        </authorList>
    </citation>
    <scope>NUCLEOTIDE SEQUENCE [LARGE SCALE GENOMIC DNA]</scope>
</reference>
<dbReference type="AlphaFoldDB" id="A0A8S0QYM5"/>
<name>A0A8S0QYM5_OLEEU</name>
<sequence length="74" mass="8285">MQEISIDSIVYQHISTHTSFHSKYLWSLRDPKGMLSILRFSINGIYLFRLIPDVAEKSPSDSNASSSSGLSPNL</sequence>
<evidence type="ECO:0000313" key="1">
    <source>
        <dbReference type="EMBL" id="CAA2971730.1"/>
    </source>
</evidence>